<accession>A0ABX7PX42</accession>
<gene>
    <name evidence="2" type="ORF">EM20IM_02830</name>
</gene>
<organism evidence="2 3">
    <name type="scientific">Candidatus Methylacidiphilum infernorum</name>
    <dbReference type="NCBI Taxonomy" id="511746"/>
    <lineage>
        <taxon>Bacteria</taxon>
        <taxon>Pseudomonadati</taxon>
        <taxon>Verrucomicrobiota</taxon>
        <taxon>Methylacidiphilae</taxon>
        <taxon>Methylacidiphilales</taxon>
        <taxon>Methylacidiphilaceae</taxon>
        <taxon>Methylacidiphilum (ex Ratnadevi et al. 2023)</taxon>
    </lineage>
</organism>
<dbReference type="PANTHER" id="PTHR32063:SF8">
    <property type="entry name" value="CATION EFFLUX PROTEIN"/>
    <property type="match status" value="1"/>
</dbReference>
<dbReference type="Gene3D" id="3.30.2090.10">
    <property type="entry name" value="Multidrug efflux transporter AcrB TolC docking domain, DN and DC subdomains"/>
    <property type="match status" value="2"/>
</dbReference>
<dbReference type="SUPFAM" id="SSF82693">
    <property type="entry name" value="Multidrug efflux transporter AcrB pore domain, PN1, PN2, PC1 and PC2 subdomains"/>
    <property type="match status" value="2"/>
</dbReference>
<feature type="transmembrane region" description="Helical" evidence="1">
    <location>
        <begin position="397"/>
        <end position="421"/>
    </location>
</feature>
<dbReference type="EMBL" id="CP065956">
    <property type="protein sequence ID" value="QSR87284.1"/>
    <property type="molecule type" value="Genomic_DNA"/>
</dbReference>
<evidence type="ECO:0000313" key="2">
    <source>
        <dbReference type="EMBL" id="QSR87284.1"/>
    </source>
</evidence>
<evidence type="ECO:0000313" key="3">
    <source>
        <dbReference type="Proteomes" id="UP000663088"/>
    </source>
</evidence>
<proteinExistence type="predicted"/>
<feature type="transmembrane region" description="Helical" evidence="1">
    <location>
        <begin position="1045"/>
        <end position="1068"/>
    </location>
</feature>
<dbReference type="SUPFAM" id="SSF82866">
    <property type="entry name" value="Multidrug efflux transporter AcrB transmembrane domain"/>
    <property type="match status" value="2"/>
</dbReference>
<feature type="transmembrane region" description="Helical" evidence="1">
    <location>
        <begin position="12"/>
        <end position="29"/>
    </location>
</feature>
<feature type="transmembrane region" description="Helical" evidence="1">
    <location>
        <begin position="442"/>
        <end position="463"/>
    </location>
</feature>
<dbReference type="Gene3D" id="1.20.1640.10">
    <property type="entry name" value="Multidrug efflux transporter AcrB transmembrane domain"/>
    <property type="match status" value="2"/>
</dbReference>
<keyword evidence="3" id="KW-1185">Reference proteome</keyword>
<reference evidence="2 3" key="1">
    <citation type="submission" date="2020-12" db="EMBL/GenBank/DDBJ databases">
        <authorList>
            <person name="Awala S.I."/>
            <person name="Gwak J.-H."/>
            <person name="Kim S.-J."/>
            <person name="Rhee S.-K."/>
        </authorList>
    </citation>
    <scope>NUCLEOTIDE SEQUENCE [LARGE SCALE GENOMIC DNA]</scope>
    <source>
        <strain evidence="2 3">IT5</strain>
    </source>
</reference>
<dbReference type="InterPro" id="IPR001036">
    <property type="entry name" value="Acrflvin-R"/>
</dbReference>
<evidence type="ECO:0000256" key="1">
    <source>
        <dbReference type="SAM" id="Phobius"/>
    </source>
</evidence>
<feature type="transmembrane region" description="Helical" evidence="1">
    <location>
        <begin position="918"/>
        <end position="935"/>
    </location>
</feature>
<feature type="transmembrane region" description="Helical" evidence="1">
    <location>
        <begin position="549"/>
        <end position="568"/>
    </location>
</feature>
<dbReference type="Pfam" id="PF00873">
    <property type="entry name" value="ACR_tran"/>
    <property type="match status" value="1"/>
</dbReference>
<dbReference type="SUPFAM" id="SSF82714">
    <property type="entry name" value="Multidrug efflux transporter AcrB TolC docking domain, DN and DC subdomains"/>
    <property type="match status" value="1"/>
</dbReference>
<name>A0ABX7PX42_9BACT</name>
<feature type="transmembrane region" description="Helical" evidence="1">
    <location>
        <begin position="1014"/>
        <end position="1033"/>
    </location>
</feature>
<keyword evidence="1" id="KW-1133">Transmembrane helix</keyword>
<dbReference type="Gene3D" id="3.30.70.1320">
    <property type="entry name" value="Multidrug efflux transporter AcrB pore domain like"/>
    <property type="match status" value="1"/>
</dbReference>
<dbReference type="PANTHER" id="PTHR32063">
    <property type="match status" value="1"/>
</dbReference>
<dbReference type="Proteomes" id="UP000663088">
    <property type="component" value="Chromosome"/>
</dbReference>
<dbReference type="Gene3D" id="3.30.70.1430">
    <property type="entry name" value="Multidrug efflux transporter AcrB pore domain"/>
    <property type="match status" value="2"/>
</dbReference>
<sequence length="1081" mass="120795">MWLVKLSLKKTYTIGVLAVLIFFLGFFTLKTTPTDIFPEINIPVVVVSWQYLGLVPTDMANYITTFSDYQIANYVDGVKRIDSNIYFGFSVSKIYFQPYVDISMAVAEISAVLQPIIKRMPPGTTPPLVFKFNASSVPVLQIAVSSSTLSEPVLYDYTIWQLRRDLLSVKGTMFPPPWGGIVRWMTVDLDPHQLLARGISAQDAVDALTGQVLNYPSGDVKIGDRDYFVTLNNVPKNLFEINDFPIKRVFDADFAYVRRNINDRVIYFRDVGTVHDGGVPQVNVVRLNGVHGILMTTLKTMGASTIQIVDQIKSLLPEIRKANPDKKIQELFDQSIFVRAAIKGVVFEAGSAAILTGLMILLFLRSPRSSFIVLTSIPLCIFVALFLLKLLGHTLNLMTLGGLALAVGILVDDATVAIENIHRNKELGKPPLQSIMDGSQQIALPALVATLSISIVFTSVIFLDGPPRYLFTPMALAVVFALLFSYVLSRSLVPTMVLLLESKEDKESRIDRLFSFFYPIQASFYRNFERLRQSYATTLRMVLCNRKKFYIGVFFFITGSLLTIPFIGRDFFPTVDAGIMRLHVYTPTGTRLEKTEEYFSRIEATIKKIIPPAELETMVDNMGLPIYFMATLAMSDSMNQGSFDGEIMINLKEKHRPTAFYMKKIRKILRKEFPDCIFFFQPADMVNQVLNFGIPAPIDIQVIGTDDKLTYQFALESLSRIKEIPGIVDSHIHQRIDYPTLHLEVDKVRAVEMGLFQIHVANNVLNQLSTSYMVKPTYWPDPKTTINYPLLVFSPQMKINSINDLLNFPLTSITTPFLVGTSPPVESTQTLLGNVLNPELLANVAKLIHTTEPAMVSHSTMKPVFDILCNVQDRDLGAVASDIEKKLDPLRKKLPPLYRIILSGQASSMNSAFQQLEFGILFAIILVYLLMVVNFQSWREPFIVLTALPIGACGVLWMLFLTQTTFSVPSLMGILMAVGVITSNSILLVTFANQRVREGLSPLEASLEAGFIRFRPICMTALAMIIGMLPMSLGLSEGGEQYIPLGRAVIGGLLLGTAGTLFFVPSLFTTIRQRNPRHESP</sequence>
<feature type="transmembrane region" description="Helical" evidence="1">
    <location>
        <begin position="345"/>
        <end position="364"/>
    </location>
</feature>
<feature type="transmembrane region" description="Helical" evidence="1">
    <location>
        <begin position="942"/>
        <end position="960"/>
    </location>
</feature>
<dbReference type="PRINTS" id="PR00702">
    <property type="entry name" value="ACRIFLAVINRP"/>
</dbReference>
<keyword evidence="1" id="KW-0472">Membrane</keyword>
<feature type="transmembrane region" description="Helical" evidence="1">
    <location>
        <begin position="371"/>
        <end position="391"/>
    </location>
</feature>
<keyword evidence="1" id="KW-0812">Transmembrane</keyword>
<feature type="transmembrane region" description="Helical" evidence="1">
    <location>
        <begin position="972"/>
        <end position="993"/>
    </location>
</feature>
<dbReference type="InterPro" id="IPR027463">
    <property type="entry name" value="AcrB_DN_DC_subdom"/>
</dbReference>
<dbReference type="RefSeq" id="WP_206847732.1">
    <property type="nucleotide sequence ID" value="NZ_CP065956.1"/>
</dbReference>
<protein>
    <submittedName>
        <fullName evidence="2">Efflux RND transporter permease subunit</fullName>
    </submittedName>
</protein>
<dbReference type="Gene3D" id="3.30.70.1440">
    <property type="entry name" value="Multidrug efflux transporter AcrB pore domain"/>
    <property type="match status" value="1"/>
</dbReference>